<proteinExistence type="predicted"/>
<dbReference type="EMBL" id="AJWK01019773">
    <property type="status" value="NOT_ANNOTATED_CDS"/>
    <property type="molecule type" value="Genomic_DNA"/>
</dbReference>
<protein>
    <submittedName>
        <fullName evidence="1">Uncharacterized protein</fullName>
    </submittedName>
</protein>
<name>A0A1B0CN40_LUTLO</name>
<dbReference type="VEuPathDB" id="VectorBase:LLOJ006124"/>
<reference evidence="1" key="1">
    <citation type="submission" date="2020-05" db="UniProtKB">
        <authorList>
            <consortium name="EnsemblMetazoa"/>
        </authorList>
    </citation>
    <scope>IDENTIFICATION</scope>
    <source>
        <strain evidence="1">Jacobina</strain>
    </source>
</reference>
<sequence>MRADEETGKMQFCIGGSCEGWRDPPWFEGVIFREKNGDVKKTCDGFEKKGAKEPRQQQDRLEAKKEVFYLNTLGSL</sequence>
<evidence type="ECO:0000313" key="1">
    <source>
        <dbReference type="EnsemblMetazoa" id="LLOJ006124-PA"/>
    </source>
</evidence>
<evidence type="ECO:0000313" key="2">
    <source>
        <dbReference type="Proteomes" id="UP000092461"/>
    </source>
</evidence>
<keyword evidence="2" id="KW-1185">Reference proteome</keyword>
<dbReference type="AlphaFoldDB" id="A0A1B0CN40"/>
<dbReference type="Proteomes" id="UP000092461">
    <property type="component" value="Unassembled WGS sequence"/>
</dbReference>
<organism evidence="1 2">
    <name type="scientific">Lutzomyia longipalpis</name>
    <name type="common">Sand fly</name>
    <dbReference type="NCBI Taxonomy" id="7200"/>
    <lineage>
        <taxon>Eukaryota</taxon>
        <taxon>Metazoa</taxon>
        <taxon>Ecdysozoa</taxon>
        <taxon>Arthropoda</taxon>
        <taxon>Hexapoda</taxon>
        <taxon>Insecta</taxon>
        <taxon>Pterygota</taxon>
        <taxon>Neoptera</taxon>
        <taxon>Endopterygota</taxon>
        <taxon>Diptera</taxon>
        <taxon>Nematocera</taxon>
        <taxon>Psychodoidea</taxon>
        <taxon>Psychodidae</taxon>
        <taxon>Lutzomyia</taxon>
        <taxon>Lutzomyia</taxon>
    </lineage>
</organism>
<dbReference type="EnsemblMetazoa" id="LLOJ006124-RA">
    <property type="protein sequence ID" value="LLOJ006124-PA"/>
    <property type="gene ID" value="LLOJ006124"/>
</dbReference>
<accession>A0A1B0CN40</accession>